<comment type="caution">
    <text evidence="2">The sequence shown here is derived from an EMBL/GenBank/DDBJ whole genome shotgun (WGS) entry which is preliminary data.</text>
</comment>
<organism evidence="2">
    <name type="scientific">Vibrio vulnificus</name>
    <dbReference type="NCBI Taxonomy" id="672"/>
    <lineage>
        <taxon>Bacteria</taxon>
        <taxon>Pseudomonadati</taxon>
        <taxon>Pseudomonadota</taxon>
        <taxon>Gammaproteobacteria</taxon>
        <taxon>Vibrionales</taxon>
        <taxon>Vibrionaceae</taxon>
        <taxon>Vibrio</taxon>
    </lineage>
</organism>
<gene>
    <name evidence="2" type="ORF">I7730_01070</name>
</gene>
<dbReference type="EMBL" id="DACRBY010000001">
    <property type="protein sequence ID" value="HAS8538390.1"/>
    <property type="molecule type" value="Genomic_DNA"/>
</dbReference>
<dbReference type="Proteomes" id="UP000863257">
    <property type="component" value="Unassembled WGS sequence"/>
</dbReference>
<accession>A0A8H9K5F8</accession>
<feature type="region of interest" description="Disordered" evidence="1">
    <location>
        <begin position="80"/>
        <end position="102"/>
    </location>
</feature>
<reference evidence="2" key="1">
    <citation type="journal article" date="2018" name="Genome Biol.">
        <title>SKESA: strategic k-mer extension for scrupulous assemblies.</title>
        <authorList>
            <person name="Souvorov A."/>
            <person name="Agarwala R."/>
            <person name="Lipman D.J."/>
        </authorList>
    </citation>
    <scope>NUCLEOTIDE SEQUENCE</scope>
    <source>
        <strain evidence="2">BCW_3452</strain>
    </source>
</reference>
<name>A0A8H9K5F8_VIBVL</name>
<reference evidence="2" key="2">
    <citation type="submission" date="2019-01" db="EMBL/GenBank/DDBJ databases">
        <authorList>
            <consortium name="NCBI Pathogen Detection Project"/>
        </authorList>
    </citation>
    <scope>NUCLEOTIDE SEQUENCE</scope>
    <source>
        <strain evidence="2">BCW_3452</strain>
    </source>
</reference>
<evidence type="ECO:0000313" key="2">
    <source>
        <dbReference type="EMBL" id="HAS8538390.1"/>
    </source>
</evidence>
<proteinExistence type="predicted"/>
<evidence type="ECO:0000256" key="1">
    <source>
        <dbReference type="SAM" id="MobiDB-lite"/>
    </source>
</evidence>
<sequence>MTDKKHKPKKPIFRAEPKNNKYSWQVQFTIKKPKFLIESHGTDYENCGAIQKLIFKTNLVLLNAAKAVTGKLENVAKRAEKANDQAKERAATATVSEDKATS</sequence>
<dbReference type="AlphaFoldDB" id="A0A8H9K5F8"/>
<protein>
    <submittedName>
        <fullName evidence="2">Uncharacterized protein</fullName>
    </submittedName>
</protein>